<keyword evidence="2" id="KW-1185">Reference proteome</keyword>
<evidence type="ECO:0000313" key="1">
    <source>
        <dbReference type="EMBL" id="KAF9871163.1"/>
    </source>
</evidence>
<dbReference type="RefSeq" id="XP_038740624.1">
    <property type="nucleotide sequence ID" value="XM_038894046.1"/>
</dbReference>
<dbReference type="OrthoDB" id="5213490at2759"/>
<dbReference type="SUPFAM" id="SSF52047">
    <property type="entry name" value="RNI-like"/>
    <property type="match status" value="1"/>
</dbReference>
<gene>
    <name evidence="1" type="ORF">CkaCkLH20_11332</name>
</gene>
<accession>A0A9P6HU26</accession>
<reference evidence="1" key="1">
    <citation type="submission" date="2020-03" db="EMBL/GenBank/DDBJ databases">
        <authorList>
            <person name="He L."/>
        </authorList>
    </citation>
    <scope>NUCLEOTIDE SEQUENCE</scope>
    <source>
        <strain evidence="1">CkLH20</strain>
    </source>
</reference>
<dbReference type="InterPro" id="IPR032675">
    <property type="entry name" value="LRR_dom_sf"/>
</dbReference>
<organism evidence="1 2">
    <name type="scientific">Colletotrichum karsti</name>
    <dbReference type="NCBI Taxonomy" id="1095194"/>
    <lineage>
        <taxon>Eukaryota</taxon>
        <taxon>Fungi</taxon>
        <taxon>Dikarya</taxon>
        <taxon>Ascomycota</taxon>
        <taxon>Pezizomycotina</taxon>
        <taxon>Sordariomycetes</taxon>
        <taxon>Hypocreomycetidae</taxon>
        <taxon>Glomerellales</taxon>
        <taxon>Glomerellaceae</taxon>
        <taxon>Colletotrichum</taxon>
        <taxon>Colletotrichum boninense species complex</taxon>
    </lineage>
</organism>
<name>A0A9P6HU26_9PEZI</name>
<evidence type="ECO:0000313" key="2">
    <source>
        <dbReference type="Proteomes" id="UP000781932"/>
    </source>
</evidence>
<protein>
    <submittedName>
        <fullName evidence="1">Uncharacterized protein</fullName>
    </submittedName>
</protein>
<dbReference type="Gene3D" id="3.80.10.10">
    <property type="entry name" value="Ribonuclease Inhibitor"/>
    <property type="match status" value="1"/>
</dbReference>
<dbReference type="EMBL" id="JAATWM020000047">
    <property type="protein sequence ID" value="KAF9871163.1"/>
    <property type="molecule type" value="Genomic_DNA"/>
</dbReference>
<dbReference type="Proteomes" id="UP000781932">
    <property type="component" value="Unassembled WGS sequence"/>
</dbReference>
<sequence length="457" mass="50294">MSDKLQHLVCLDVSGLPGSLQPLLAARRRHLAHLKILKARRREINDGLAIQLFQAFKSTLWSLDISENKVTDAVLDDLAALCFSSPSLRSHSRLMTEGKLTADGHGNDSHGRFMSIQESDWSGTFRHPERHLVDAPVYSVDPTRGLQEDEAVRSNGKGPLKRDTVDHIKAAVAGSMDRPVPDWSGVPHLDVCTAPAGITHLHLSDTHITSAGERDIKTGSASYQRGPTFLSGLRRIRLEFEADPGFSTSELDAEGLMDMGKDFSFFPQDNMSKVEDTARLAPAVQPPIANLPPVNRACDMYPFSDFDGEYMDYSGDTWAGRPFDRKVWIGPGLIKNVQHSKDSVTNNQATREYSKLATYPFLRARVGPASPDHIKAGVPSGSLLFHAAWDAIVMPSKEDLRPSAEGLRGMRDVLDAIKAYRLQTRTAQTAAVGDVDGDGQNFFWSGRLEVSIPFHAE</sequence>
<dbReference type="GeneID" id="62167120"/>
<reference evidence="1" key="2">
    <citation type="submission" date="2020-11" db="EMBL/GenBank/DDBJ databases">
        <title>Whole genome sequencing of Colletotrichum sp.</title>
        <authorList>
            <person name="Li H."/>
        </authorList>
    </citation>
    <scope>NUCLEOTIDE SEQUENCE</scope>
    <source>
        <strain evidence="1">CkLH20</strain>
    </source>
</reference>
<comment type="caution">
    <text evidence="1">The sequence shown here is derived from an EMBL/GenBank/DDBJ whole genome shotgun (WGS) entry which is preliminary data.</text>
</comment>
<dbReference type="AlphaFoldDB" id="A0A9P6HU26"/>
<proteinExistence type="predicted"/>